<accession>A0A0F9NVE4</accession>
<dbReference type="SMART" id="SM00357">
    <property type="entry name" value="CSP"/>
    <property type="match status" value="1"/>
</dbReference>
<dbReference type="InterPro" id="IPR002059">
    <property type="entry name" value="CSP_DNA-bd"/>
</dbReference>
<evidence type="ECO:0000259" key="2">
    <source>
        <dbReference type="PROSITE" id="PS51857"/>
    </source>
</evidence>
<proteinExistence type="predicted"/>
<dbReference type="CDD" id="cd04458">
    <property type="entry name" value="CSP_CDS"/>
    <property type="match status" value="1"/>
</dbReference>
<dbReference type="Gene3D" id="2.40.50.140">
    <property type="entry name" value="Nucleic acid-binding proteins"/>
    <property type="match status" value="1"/>
</dbReference>
<dbReference type="PROSITE" id="PS00352">
    <property type="entry name" value="CSD_1"/>
    <property type="match status" value="1"/>
</dbReference>
<evidence type="ECO:0000313" key="3">
    <source>
        <dbReference type="EMBL" id="KKN23475.1"/>
    </source>
</evidence>
<dbReference type="InterPro" id="IPR011129">
    <property type="entry name" value="CSD"/>
</dbReference>
<dbReference type="AlphaFoldDB" id="A0A0F9NVE4"/>
<dbReference type="Pfam" id="PF00313">
    <property type="entry name" value="CSD"/>
    <property type="match status" value="1"/>
</dbReference>
<evidence type="ECO:0000256" key="1">
    <source>
        <dbReference type="SAM" id="MobiDB-lite"/>
    </source>
</evidence>
<dbReference type="PANTHER" id="PTHR11544">
    <property type="entry name" value="COLD SHOCK DOMAIN CONTAINING PROTEINS"/>
    <property type="match status" value="1"/>
</dbReference>
<dbReference type="InterPro" id="IPR050181">
    <property type="entry name" value="Cold_shock_domain"/>
</dbReference>
<gene>
    <name evidence="3" type="ORF">LCGC14_0904540</name>
</gene>
<dbReference type="Gene3D" id="6.20.370.130">
    <property type="match status" value="1"/>
</dbReference>
<dbReference type="PRINTS" id="PR00050">
    <property type="entry name" value="COLDSHOCK"/>
</dbReference>
<dbReference type="GO" id="GO:0003676">
    <property type="term" value="F:nucleic acid binding"/>
    <property type="evidence" value="ECO:0007669"/>
    <property type="project" value="InterPro"/>
</dbReference>
<dbReference type="PROSITE" id="PS51857">
    <property type="entry name" value="CSD_2"/>
    <property type="match status" value="1"/>
</dbReference>
<dbReference type="SUPFAM" id="SSF50249">
    <property type="entry name" value="Nucleic acid-binding proteins"/>
    <property type="match status" value="1"/>
</dbReference>
<feature type="region of interest" description="Disordered" evidence="1">
    <location>
        <begin position="71"/>
        <end position="127"/>
    </location>
</feature>
<dbReference type="InterPro" id="IPR012340">
    <property type="entry name" value="NA-bd_OB-fold"/>
</dbReference>
<protein>
    <recommendedName>
        <fullName evidence="2">CSD domain-containing protein</fullName>
    </recommendedName>
</protein>
<name>A0A0F9NVE4_9ZZZZ</name>
<dbReference type="EMBL" id="LAZR01002967">
    <property type="protein sequence ID" value="KKN23475.1"/>
    <property type="molecule type" value="Genomic_DNA"/>
</dbReference>
<sequence length="127" mass="13681">MVKGTVKWFDKTKGFGFINSEEENDVFVHFSALIGDDDENDYKTLNENDKVEFDVVQGEKGPQANNVVVTLKAPPSEKRSYSGGGGGDYGGGKGYSGGKGYRGGKGSGKARGDRKGRSRGTSKRRSY</sequence>
<organism evidence="3">
    <name type="scientific">marine sediment metagenome</name>
    <dbReference type="NCBI Taxonomy" id="412755"/>
    <lineage>
        <taxon>unclassified sequences</taxon>
        <taxon>metagenomes</taxon>
        <taxon>ecological metagenomes</taxon>
    </lineage>
</organism>
<feature type="domain" description="CSD" evidence="2">
    <location>
        <begin position="1"/>
        <end position="69"/>
    </location>
</feature>
<reference evidence="3" key="1">
    <citation type="journal article" date="2015" name="Nature">
        <title>Complex archaea that bridge the gap between prokaryotes and eukaryotes.</title>
        <authorList>
            <person name="Spang A."/>
            <person name="Saw J.H."/>
            <person name="Jorgensen S.L."/>
            <person name="Zaremba-Niedzwiedzka K."/>
            <person name="Martijn J."/>
            <person name="Lind A.E."/>
            <person name="van Eijk R."/>
            <person name="Schleper C."/>
            <person name="Guy L."/>
            <person name="Ettema T.J."/>
        </authorList>
    </citation>
    <scope>NUCLEOTIDE SEQUENCE</scope>
</reference>
<feature type="compositionally biased region" description="Gly residues" evidence="1">
    <location>
        <begin position="82"/>
        <end position="109"/>
    </location>
</feature>
<feature type="compositionally biased region" description="Basic residues" evidence="1">
    <location>
        <begin position="116"/>
        <end position="127"/>
    </location>
</feature>
<dbReference type="InterPro" id="IPR019844">
    <property type="entry name" value="CSD_CS"/>
</dbReference>
<comment type="caution">
    <text evidence="3">The sequence shown here is derived from an EMBL/GenBank/DDBJ whole genome shotgun (WGS) entry which is preliminary data.</text>
</comment>